<dbReference type="InterPro" id="IPR027381">
    <property type="entry name" value="LytR/CpsA/Psr_C"/>
</dbReference>
<organism evidence="3 4">
    <name type="scientific">Candidatus Roizmanbacteria bacterium RIFCSPLOWO2_01_FULL_35_13</name>
    <dbReference type="NCBI Taxonomy" id="1802055"/>
    <lineage>
        <taxon>Bacteria</taxon>
        <taxon>Candidatus Roizmaniibacteriota</taxon>
    </lineage>
</organism>
<keyword evidence="1" id="KW-0812">Transmembrane</keyword>
<evidence type="ECO:0000313" key="3">
    <source>
        <dbReference type="EMBL" id="OGK39353.1"/>
    </source>
</evidence>
<evidence type="ECO:0000259" key="2">
    <source>
        <dbReference type="Pfam" id="PF13399"/>
    </source>
</evidence>
<sequence length="523" mass="59225">MPPKLLKYKCKKIVFCQENQSGHTINPLKLKSEGVYNDLMLYLFIDSNRVKVLQLKKSILGQYETRVFSKTFQSSNLLEQGKIVNVDFVASAVKEALQSLASNGIKNKDTLLVLPQESYSFLRIGVPADITSSAISSFIMDKARSNLSLNLDECSYDYFLEESPAEKYIHFFAIEIEVLQKYREALHLIDLKLNIVLPETVTYFKLFQKTLRKDKKENILYVTYDESKLSGILYDSYGQVSSEKWTEQLVDGKKVEDVLKEKAKESEEKGTKLNRLILAGEQSEKVRQDTFTKEIGVWTNPLKRIIPEFYQEYLKLLLNSSDKPFSVLSYEACLGAFIFNEQNKNFSLLNHTQGKPGKLISLPKVNLLKKELLIFLSSFILSFLFFVVITNLKSNLNFNFNQAKPKITATPTPTRTPDKPTATPTPVVKRDEINIKVLNGSGTVGKAGVVKDLLKKKGYQEILTGNADDFEYDQTELQVKKSASAVTSIIKVDLKENVASFKETVLDEDEAADVILIIGSDFK</sequence>
<keyword evidence="1" id="KW-1133">Transmembrane helix</keyword>
<reference evidence="3 4" key="1">
    <citation type="journal article" date="2016" name="Nat. Commun.">
        <title>Thousands of microbial genomes shed light on interconnected biogeochemical processes in an aquifer system.</title>
        <authorList>
            <person name="Anantharaman K."/>
            <person name="Brown C.T."/>
            <person name="Hug L.A."/>
            <person name="Sharon I."/>
            <person name="Castelle C.J."/>
            <person name="Probst A.J."/>
            <person name="Thomas B.C."/>
            <person name="Singh A."/>
            <person name="Wilkins M.J."/>
            <person name="Karaoz U."/>
            <person name="Brodie E.L."/>
            <person name="Williams K.H."/>
            <person name="Hubbard S.S."/>
            <person name="Banfield J.F."/>
        </authorList>
    </citation>
    <scope>NUCLEOTIDE SEQUENCE [LARGE SCALE GENOMIC DNA]</scope>
</reference>
<protein>
    <recommendedName>
        <fullName evidence="2">LytR/CpsA/Psr regulator C-terminal domain-containing protein</fullName>
    </recommendedName>
</protein>
<evidence type="ECO:0000256" key="1">
    <source>
        <dbReference type="SAM" id="Phobius"/>
    </source>
</evidence>
<feature type="domain" description="LytR/CpsA/Psr regulator C-terminal" evidence="2">
    <location>
        <begin position="433"/>
        <end position="522"/>
    </location>
</feature>
<dbReference type="Gene3D" id="3.30.1490.300">
    <property type="match status" value="1"/>
</dbReference>
<dbReference type="EMBL" id="MGAF01000052">
    <property type="protein sequence ID" value="OGK39353.1"/>
    <property type="molecule type" value="Genomic_DNA"/>
</dbReference>
<keyword evidence="1" id="KW-0472">Membrane</keyword>
<accession>A0A1F7I7N2</accession>
<dbReference type="Gene3D" id="3.30.420.40">
    <property type="match status" value="2"/>
</dbReference>
<dbReference type="Gene3D" id="3.30.70.2390">
    <property type="match status" value="1"/>
</dbReference>
<proteinExistence type="predicted"/>
<dbReference type="Proteomes" id="UP000179270">
    <property type="component" value="Unassembled WGS sequence"/>
</dbReference>
<dbReference type="AlphaFoldDB" id="A0A1F7I7N2"/>
<dbReference type="Pfam" id="PF13399">
    <property type="entry name" value="LytR_C"/>
    <property type="match status" value="1"/>
</dbReference>
<name>A0A1F7I7N2_9BACT</name>
<evidence type="ECO:0000313" key="4">
    <source>
        <dbReference type="Proteomes" id="UP000179270"/>
    </source>
</evidence>
<comment type="caution">
    <text evidence="3">The sequence shown here is derived from an EMBL/GenBank/DDBJ whole genome shotgun (WGS) entry which is preliminary data.</text>
</comment>
<dbReference type="STRING" id="1802055.A3A74_05280"/>
<gene>
    <name evidence="3" type="ORF">A3A74_05280</name>
</gene>
<feature type="transmembrane region" description="Helical" evidence="1">
    <location>
        <begin position="372"/>
        <end position="392"/>
    </location>
</feature>